<evidence type="ECO:0000313" key="1">
    <source>
        <dbReference type="EMBL" id="TQV94359.1"/>
    </source>
</evidence>
<name>A0A545UY34_9HYPO</name>
<reference evidence="1 2" key="1">
    <citation type="journal article" date="2019" name="Appl. Microbiol. Biotechnol.">
        <title>Genome sequence of Isaria javanica and comparative genome analysis insights into family S53 peptidase evolution in fungal entomopathogens.</title>
        <authorList>
            <person name="Lin R."/>
            <person name="Zhang X."/>
            <person name="Xin B."/>
            <person name="Zou M."/>
            <person name="Gao Y."/>
            <person name="Qin F."/>
            <person name="Hu Q."/>
            <person name="Xie B."/>
            <person name="Cheng X."/>
        </authorList>
    </citation>
    <scope>NUCLEOTIDE SEQUENCE [LARGE SCALE GENOMIC DNA]</scope>
    <source>
        <strain evidence="1 2">IJ1G</strain>
    </source>
</reference>
<organism evidence="1 2">
    <name type="scientific">Cordyceps javanica</name>
    <dbReference type="NCBI Taxonomy" id="43265"/>
    <lineage>
        <taxon>Eukaryota</taxon>
        <taxon>Fungi</taxon>
        <taxon>Dikarya</taxon>
        <taxon>Ascomycota</taxon>
        <taxon>Pezizomycotina</taxon>
        <taxon>Sordariomycetes</taxon>
        <taxon>Hypocreomycetidae</taxon>
        <taxon>Hypocreales</taxon>
        <taxon>Cordycipitaceae</taxon>
        <taxon>Cordyceps</taxon>
    </lineage>
</organism>
<protein>
    <submittedName>
        <fullName evidence="1">Uncharacterized protein</fullName>
    </submittedName>
</protein>
<sequence>MSRVVAGGLAGIRALRGHSFNEAIEKGASSPQHTALVRTVTTYIPESSCLEVAPVSFRQSVCGKMWLIRQVLIKRTFSMLSPKTLGLIQRGQNTDSIVSY</sequence>
<dbReference type="Proteomes" id="UP000315783">
    <property type="component" value="Unassembled WGS sequence"/>
</dbReference>
<dbReference type="EMBL" id="SPUK01000010">
    <property type="protein sequence ID" value="TQV94359.1"/>
    <property type="molecule type" value="Genomic_DNA"/>
</dbReference>
<dbReference type="AlphaFoldDB" id="A0A545UY34"/>
<gene>
    <name evidence="1" type="ORF">IF1G_07238</name>
</gene>
<comment type="caution">
    <text evidence="1">The sequence shown here is derived from an EMBL/GenBank/DDBJ whole genome shotgun (WGS) entry which is preliminary data.</text>
</comment>
<keyword evidence="2" id="KW-1185">Reference proteome</keyword>
<evidence type="ECO:0000313" key="2">
    <source>
        <dbReference type="Proteomes" id="UP000315783"/>
    </source>
</evidence>
<accession>A0A545UY34</accession>
<proteinExistence type="predicted"/>